<gene>
    <name evidence="1" type="ORF">AMTR_s00059p00183820</name>
</gene>
<name>U5D5D9_AMBTC</name>
<dbReference type="Gramene" id="ERN17654">
    <property type="protein sequence ID" value="ERN17654"/>
    <property type="gene ID" value="AMTR_s00059p00183820"/>
</dbReference>
<keyword evidence="2" id="KW-1185">Reference proteome</keyword>
<sequence>MGRTKVTPKKLRVATKYGPKARPWGVGHKIWPKGQARTGHPAAKQPMDSRHCLTLCFSLSGPGQARPHTHVYKLRPLQPWSGQGRLALGLGWPVTLSALIPPVIKIINNTYNNSDFVDSGKRTRYIGAFTITITITKANAPLKK</sequence>
<reference evidence="2" key="1">
    <citation type="journal article" date="2013" name="Science">
        <title>The Amborella genome and the evolution of flowering plants.</title>
        <authorList>
            <consortium name="Amborella Genome Project"/>
        </authorList>
    </citation>
    <scope>NUCLEOTIDE SEQUENCE [LARGE SCALE GENOMIC DNA]</scope>
</reference>
<evidence type="ECO:0000313" key="2">
    <source>
        <dbReference type="Proteomes" id="UP000017836"/>
    </source>
</evidence>
<protein>
    <submittedName>
        <fullName evidence="1">Uncharacterized protein</fullName>
    </submittedName>
</protein>
<dbReference type="EMBL" id="KI392312">
    <property type="protein sequence ID" value="ERN17654.1"/>
    <property type="molecule type" value="Genomic_DNA"/>
</dbReference>
<evidence type="ECO:0000313" key="1">
    <source>
        <dbReference type="EMBL" id="ERN17654.1"/>
    </source>
</evidence>
<proteinExistence type="predicted"/>
<dbReference type="AlphaFoldDB" id="U5D5D9"/>
<accession>U5D5D9</accession>
<organism evidence="1 2">
    <name type="scientific">Amborella trichopoda</name>
    <dbReference type="NCBI Taxonomy" id="13333"/>
    <lineage>
        <taxon>Eukaryota</taxon>
        <taxon>Viridiplantae</taxon>
        <taxon>Streptophyta</taxon>
        <taxon>Embryophyta</taxon>
        <taxon>Tracheophyta</taxon>
        <taxon>Spermatophyta</taxon>
        <taxon>Magnoliopsida</taxon>
        <taxon>Amborellales</taxon>
        <taxon>Amborellaceae</taxon>
        <taxon>Amborella</taxon>
    </lineage>
</organism>
<dbReference type="Proteomes" id="UP000017836">
    <property type="component" value="Unassembled WGS sequence"/>
</dbReference>
<dbReference type="HOGENOM" id="CLU_1799048_0_0_1"/>